<sequence>MATQPDLVGTVTLTSGSTAFTWAGTSLVAADIRPGDQILLPGKAMVLTIATVATTTTGTLTDNCPAAAAGAAQAARVRYQSDLSRTAAQTRQLIERISDGNEIAATINLMSLPQADA</sequence>
<organism evidence="1">
    <name type="scientific">Mesorhizobium phage vB_MseS-P1</name>
    <dbReference type="NCBI Taxonomy" id="3120101"/>
    <lineage>
        <taxon>Viruses</taxon>
    </lineage>
</organism>
<dbReference type="EMBL" id="PP232116">
    <property type="protein sequence ID" value="XAG98258.1"/>
    <property type="molecule type" value="Genomic_DNA"/>
</dbReference>
<name>A0AB38ZLP1_9VIRU</name>
<protein>
    <submittedName>
        <fullName evidence="1">Tail fiber protein</fullName>
    </submittedName>
</protein>
<accession>A0AB38ZLP1</accession>
<evidence type="ECO:0000313" key="1">
    <source>
        <dbReference type="EMBL" id="XAG98258.1"/>
    </source>
</evidence>
<reference evidence="1" key="1">
    <citation type="submission" date="2024-01" db="EMBL/GenBank/DDBJ databases">
        <title>New evidence supports the origin of RcGTA from prophage.</title>
        <authorList>
            <person name="Xu Y."/>
            <person name="Liu B."/>
            <person name="Chen F."/>
        </authorList>
    </citation>
    <scope>NUCLEOTIDE SEQUENCE</scope>
</reference>
<gene>
    <name evidence="1" type="ORF">vBMseSP1_gp54</name>
</gene>
<proteinExistence type="predicted"/>